<sequence>MTMLEDALRDTFAAKAGDAPPGSLDDIAGAAIRGAARIRNRRRVMAGGLAGIVAFAVAAITVLQVMSLGQPAAPGSTVSLAGPPPTAAEPIPTGTQTIPPQTAREIDAIGGGSAQPTKKVRLQLPDKGTVAAAYQAKDGYLVVNTQPGGDKQQLVLQNDDNQQQILVDGASNITVDKDGGQVAWANQGTVTVGSRAGDTKKVMTRNTTSVPSDAKPVAFVGSDLVLGRADGSAFDVWYTSRKYTESWDESVLRVFGAHPDGKSLYAEVKPVDPEKSMCLARLLLDQPFTEMKRICGLPPAERNGSRVSPGGHWLAYPVSGRKQVAIIDLTTVFTDGKARVVNLDVTTKTVWLNATTFVVDNGDTFQALSTDGKLETLGVDSANVVLIEPLYAG</sequence>
<keyword evidence="3" id="KW-1185">Reference proteome</keyword>
<keyword evidence="1" id="KW-0812">Transmembrane</keyword>
<dbReference type="EMBL" id="CP073721">
    <property type="protein sequence ID" value="UWZ37373.1"/>
    <property type="molecule type" value="Genomic_DNA"/>
</dbReference>
<accession>A0ABY5Z5N1</accession>
<proteinExistence type="predicted"/>
<dbReference type="Proteomes" id="UP001058271">
    <property type="component" value="Chromosome"/>
</dbReference>
<feature type="transmembrane region" description="Helical" evidence="1">
    <location>
        <begin position="44"/>
        <end position="66"/>
    </location>
</feature>
<reference evidence="2" key="1">
    <citation type="submission" date="2021-04" db="EMBL/GenBank/DDBJ databases">
        <title>Biosynthetic gene clusters of Dactylosporangioum roseum.</title>
        <authorList>
            <person name="Hartkoorn R.C."/>
            <person name="Beaudoing E."/>
            <person name="Hot D."/>
            <person name="Moureu S."/>
        </authorList>
    </citation>
    <scope>NUCLEOTIDE SEQUENCE</scope>
    <source>
        <strain evidence="2">NRRL B-16295</strain>
    </source>
</reference>
<evidence type="ECO:0000256" key="1">
    <source>
        <dbReference type="SAM" id="Phobius"/>
    </source>
</evidence>
<dbReference type="SUPFAM" id="SSF82171">
    <property type="entry name" value="DPP6 N-terminal domain-like"/>
    <property type="match status" value="1"/>
</dbReference>
<keyword evidence="1" id="KW-1133">Transmembrane helix</keyword>
<name>A0ABY5Z5N1_9ACTN</name>
<evidence type="ECO:0000313" key="3">
    <source>
        <dbReference type="Proteomes" id="UP001058271"/>
    </source>
</evidence>
<keyword evidence="1" id="KW-0472">Membrane</keyword>
<organism evidence="2 3">
    <name type="scientific">Dactylosporangium roseum</name>
    <dbReference type="NCBI Taxonomy" id="47989"/>
    <lineage>
        <taxon>Bacteria</taxon>
        <taxon>Bacillati</taxon>
        <taxon>Actinomycetota</taxon>
        <taxon>Actinomycetes</taxon>
        <taxon>Micromonosporales</taxon>
        <taxon>Micromonosporaceae</taxon>
        <taxon>Dactylosporangium</taxon>
    </lineage>
</organism>
<protein>
    <submittedName>
        <fullName evidence="2">Uncharacterized protein</fullName>
    </submittedName>
</protein>
<gene>
    <name evidence="2" type="ORF">Drose_03560</name>
</gene>
<evidence type="ECO:0000313" key="2">
    <source>
        <dbReference type="EMBL" id="UWZ37373.1"/>
    </source>
</evidence>
<dbReference type="RefSeq" id="WP_260726730.1">
    <property type="nucleotide sequence ID" value="NZ_BAAABS010000079.1"/>
</dbReference>